<dbReference type="GO" id="GO:0004065">
    <property type="term" value="F:arylsulfatase activity"/>
    <property type="evidence" value="ECO:0007669"/>
    <property type="project" value="TreeGrafter"/>
</dbReference>
<dbReference type="Gene3D" id="3.30.1120.10">
    <property type="match status" value="1"/>
</dbReference>
<evidence type="ECO:0000313" key="6">
    <source>
        <dbReference type="EMBL" id="SHG17940.1"/>
    </source>
</evidence>
<gene>
    <name evidence="6" type="ORF">SAMN03080594_1173</name>
</gene>
<dbReference type="PROSITE" id="PS00523">
    <property type="entry name" value="SULFATASE_1"/>
    <property type="match status" value="1"/>
</dbReference>
<keyword evidence="4" id="KW-0106">Calcium</keyword>
<dbReference type="InterPro" id="IPR050738">
    <property type="entry name" value="Sulfatase"/>
</dbReference>
<dbReference type="Gene3D" id="3.40.720.10">
    <property type="entry name" value="Alkaline Phosphatase, subunit A"/>
    <property type="match status" value="1"/>
</dbReference>
<keyword evidence="7" id="KW-1185">Reference proteome</keyword>
<dbReference type="InterPro" id="IPR000917">
    <property type="entry name" value="Sulfatase_N"/>
</dbReference>
<dbReference type="Pfam" id="PF14707">
    <property type="entry name" value="Sulfatase_C"/>
    <property type="match status" value="1"/>
</dbReference>
<evidence type="ECO:0000313" key="7">
    <source>
        <dbReference type="Proteomes" id="UP000184406"/>
    </source>
</evidence>
<dbReference type="PROSITE" id="PS51257">
    <property type="entry name" value="PROKAR_LIPOPROTEIN"/>
    <property type="match status" value="1"/>
</dbReference>
<comment type="similarity">
    <text evidence="1">Belongs to the sulfatase family.</text>
</comment>
<dbReference type="GO" id="GO:0046872">
    <property type="term" value="F:metal ion binding"/>
    <property type="evidence" value="ECO:0007669"/>
    <property type="project" value="UniProtKB-KW"/>
</dbReference>
<keyword evidence="2" id="KW-0479">Metal-binding</keyword>
<dbReference type="InterPro" id="IPR017850">
    <property type="entry name" value="Alkaline_phosphatase_core_sf"/>
</dbReference>
<dbReference type="EMBL" id="FQUX01000017">
    <property type="protein sequence ID" value="SHG17940.1"/>
    <property type="molecule type" value="Genomic_DNA"/>
</dbReference>
<sequence>MRIVLGVLGTIFFGCLPNNTSAQTNKPNFIIILTDDQGYNDLGSFGSPLIRTPNIDKLAKEGLRLTSFYAQPICGPSRTALLTGSYPLRVAEVNNTKRSHPMVHPDEILLPEILKEVGYRSACIGKWDINGHKQDFEQEELLPTRMGFDYWFGTPSSNDRGINVVYRNEKIIASKITVDTITQIYTSEALEFIDKNKANPFFLYLAHNMPHTRLGASKEFKGKSKFGLYGDAIEEIDWSVGEIKQKLIDLGIEDKTIIVFTSDNGPWRARGTHGGSSFPLRGNKISTWEGGVRVPCVIWGGDNLKSGIVSDQVTSTMDLFPTFASLAGASLPDTLTLDGQDITSLLVTNGRSSELEELYYYYVDTHLQAVRSGEWKLVLPRPRAPEWIPFAKKSLWRHEDMEAVRAMELYNLKNDVGERRDVAQDHPDIVQRLYELITNARSEIGDYNIIGQGARFYDNGERRPDVKNWQSKSIDSIDRNIKLHPFYNDGARNL</sequence>
<dbReference type="Pfam" id="PF00884">
    <property type="entry name" value="Sulfatase"/>
    <property type="match status" value="1"/>
</dbReference>
<dbReference type="PANTHER" id="PTHR42693:SF53">
    <property type="entry name" value="ENDO-4-O-SULFATASE"/>
    <property type="match status" value="1"/>
</dbReference>
<dbReference type="CDD" id="cd16026">
    <property type="entry name" value="GALNS_like"/>
    <property type="match status" value="1"/>
</dbReference>
<feature type="domain" description="Sulfatase N-terminal" evidence="5">
    <location>
        <begin position="27"/>
        <end position="329"/>
    </location>
</feature>
<evidence type="ECO:0000256" key="2">
    <source>
        <dbReference type="ARBA" id="ARBA00022723"/>
    </source>
</evidence>
<evidence type="ECO:0000256" key="3">
    <source>
        <dbReference type="ARBA" id="ARBA00022801"/>
    </source>
</evidence>
<evidence type="ECO:0000256" key="1">
    <source>
        <dbReference type="ARBA" id="ARBA00008779"/>
    </source>
</evidence>
<dbReference type="AlphaFoldDB" id="A0A1M5HPS9"/>
<protein>
    <submittedName>
        <fullName evidence="6">Arylsulfatase A</fullName>
    </submittedName>
</protein>
<name>A0A1M5HPS9_9FLAO</name>
<organism evidence="6 7">
    <name type="scientific">Arenibacter palladensis</name>
    <dbReference type="NCBI Taxonomy" id="237373"/>
    <lineage>
        <taxon>Bacteria</taxon>
        <taxon>Pseudomonadati</taxon>
        <taxon>Bacteroidota</taxon>
        <taxon>Flavobacteriia</taxon>
        <taxon>Flavobacteriales</taxon>
        <taxon>Flavobacteriaceae</taxon>
        <taxon>Arenibacter</taxon>
    </lineage>
</organism>
<evidence type="ECO:0000256" key="4">
    <source>
        <dbReference type="ARBA" id="ARBA00022837"/>
    </source>
</evidence>
<dbReference type="Proteomes" id="UP000184406">
    <property type="component" value="Unassembled WGS sequence"/>
</dbReference>
<proteinExistence type="inferred from homology"/>
<dbReference type="SUPFAM" id="SSF53649">
    <property type="entry name" value="Alkaline phosphatase-like"/>
    <property type="match status" value="1"/>
</dbReference>
<reference evidence="7" key="1">
    <citation type="submission" date="2016-11" db="EMBL/GenBank/DDBJ databases">
        <authorList>
            <person name="Varghese N."/>
            <person name="Submissions S."/>
        </authorList>
    </citation>
    <scope>NUCLEOTIDE SEQUENCE [LARGE SCALE GENOMIC DNA]</scope>
    <source>
        <strain evidence="7">DSM 17539</strain>
    </source>
</reference>
<dbReference type="OrthoDB" id="9766107at2"/>
<dbReference type="InterPro" id="IPR024607">
    <property type="entry name" value="Sulfatase_CS"/>
</dbReference>
<dbReference type="PANTHER" id="PTHR42693">
    <property type="entry name" value="ARYLSULFATASE FAMILY MEMBER"/>
    <property type="match status" value="1"/>
</dbReference>
<evidence type="ECO:0000259" key="5">
    <source>
        <dbReference type="Pfam" id="PF00884"/>
    </source>
</evidence>
<accession>A0A1M5HPS9</accession>
<keyword evidence="3" id="KW-0378">Hydrolase</keyword>